<evidence type="ECO:0000259" key="1">
    <source>
        <dbReference type="SMART" id="SM00953"/>
    </source>
</evidence>
<dbReference type="EMBL" id="NVAP01000035">
    <property type="protein sequence ID" value="PFQ44839.1"/>
    <property type="molecule type" value="Genomic_DNA"/>
</dbReference>
<dbReference type="Proteomes" id="UP000224386">
    <property type="component" value="Unassembled WGS sequence"/>
</dbReference>
<comment type="caution">
    <text evidence="2">The sequence shown here is derived from an EMBL/GenBank/DDBJ whole genome shotgun (WGS) entry which is preliminary data.</text>
</comment>
<protein>
    <recommendedName>
        <fullName evidence="1">RES domain-containing protein</fullName>
    </recommendedName>
</protein>
<sequence length="343" mass="40005">MRGIKKMDNWREGLTRDDLFDALNELFYRDLESWFDSSIFYCDSCVEDFIKKWPGIYSWDEDFQRNSIQLDVFYEGSRLGEFFSKEEFIDLFKDIKCPNCGGRVSGNIWPYDMSFDVPDNFEEYIDEIAILADETPFLLLSHPFAKEVYNEIKALSKTITTSKLSRPLFRARVYKKGTIYNEGDFLSPNKKDIKEGRYNHAGRKVLYLAEDEPTCYFEMRAPKEGIMLAKVKIPEHLKILDLLDKGLEGNSIIQAIKLSSLLSSPDEGEGWYKPHYVFTRFVADVAKSVGFEAIRYPSVRLNQGNNTVVLDYEKIKDKTKIIDFIYVTEDKINSNTINLWRQN</sequence>
<organism evidence="2 3">
    <name type="scientific">Bacillus cereus</name>
    <dbReference type="NCBI Taxonomy" id="1396"/>
    <lineage>
        <taxon>Bacteria</taxon>
        <taxon>Bacillati</taxon>
        <taxon>Bacillota</taxon>
        <taxon>Bacilli</taxon>
        <taxon>Bacillales</taxon>
        <taxon>Bacillaceae</taxon>
        <taxon>Bacillus</taxon>
        <taxon>Bacillus cereus group</taxon>
    </lineage>
</organism>
<gene>
    <name evidence="2" type="ORF">COK05_16010</name>
</gene>
<dbReference type="Pfam" id="PF08808">
    <property type="entry name" value="RES"/>
    <property type="match status" value="1"/>
</dbReference>
<dbReference type="InterPro" id="IPR014914">
    <property type="entry name" value="RES_dom"/>
</dbReference>
<dbReference type="AlphaFoldDB" id="A0A2B2LRA4"/>
<name>A0A2B2LRA4_BACCE</name>
<evidence type="ECO:0000313" key="2">
    <source>
        <dbReference type="EMBL" id="PFQ44839.1"/>
    </source>
</evidence>
<reference evidence="2 3" key="1">
    <citation type="submission" date="2017-09" db="EMBL/GenBank/DDBJ databases">
        <title>Large-scale bioinformatics analysis of Bacillus genomes uncovers conserved roles of natural products in bacterial physiology.</title>
        <authorList>
            <consortium name="Agbiome Team Llc"/>
            <person name="Bleich R.M."/>
            <person name="Grubbs K.J."/>
            <person name="Santa Maria K.C."/>
            <person name="Allen S.E."/>
            <person name="Farag S."/>
            <person name="Shank E.A."/>
            <person name="Bowers A."/>
        </authorList>
    </citation>
    <scope>NUCLEOTIDE SEQUENCE [LARGE SCALE GENOMIC DNA]</scope>
    <source>
        <strain evidence="2 3">AFS070861</strain>
    </source>
</reference>
<proteinExistence type="predicted"/>
<accession>A0A2B2LRA4</accession>
<evidence type="ECO:0000313" key="3">
    <source>
        <dbReference type="Proteomes" id="UP000224386"/>
    </source>
</evidence>
<feature type="domain" description="RES" evidence="1">
    <location>
        <begin position="184"/>
        <end position="321"/>
    </location>
</feature>
<dbReference type="SMART" id="SM00953">
    <property type="entry name" value="RES"/>
    <property type="match status" value="1"/>
</dbReference>